<dbReference type="GO" id="GO:0016020">
    <property type="term" value="C:membrane"/>
    <property type="evidence" value="ECO:0007669"/>
    <property type="project" value="UniProtKB-SubCell"/>
</dbReference>
<gene>
    <name evidence="7" type="ORF">COT91_00520</name>
</gene>
<dbReference type="PANTHER" id="PTHR30093">
    <property type="entry name" value="GENERAL SECRETION PATHWAY PROTEIN G"/>
    <property type="match status" value="1"/>
</dbReference>
<dbReference type="GO" id="GO:0015628">
    <property type="term" value="P:protein secretion by the type II secretion system"/>
    <property type="evidence" value="ECO:0007669"/>
    <property type="project" value="InterPro"/>
</dbReference>
<evidence type="ECO:0000313" key="8">
    <source>
        <dbReference type="Proteomes" id="UP000230557"/>
    </source>
</evidence>
<evidence type="ECO:0000256" key="3">
    <source>
        <dbReference type="ARBA" id="ARBA00022692"/>
    </source>
</evidence>
<dbReference type="Pfam" id="PF07963">
    <property type="entry name" value="N_methyl"/>
    <property type="match status" value="1"/>
</dbReference>
<dbReference type="AlphaFoldDB" id="A0A2H0VEU3"/>
<keyword evidence="4 6" id="KW-1133">Transmembrane helix</keyword>
<protein>
    <recommendedName>
        <fullName evidence="9">Type II secretion system protein GspG C-terminal domain-containing protein</fullName>
    </recommendedName>
</protein>
<evidence type="ECO:0000256" key="1">
    <source>
        <dbReference type="ARBA" id="ARBA00004167"/>
    </source>
</evidence>
<dbReference type="InterPro" id="IPR000983">
    <property type="entry name" value="Bac_GSPG_pilin"/>
</dbReference>
<dbReference type="EMBL" id="PFAJ01000006">
    <property type="protein sequence ID" value="PIR97622.1"/>
    <property type="molecule type" value="Genomic_DNA"/>
</dbReference>
<comment type="caution">
    <text evidence="7">The sequence shown here is derived from an EMBL/GenBank/DDBJ whole genome shotgun (WGS) entry which is preliminary data.</text>
</comment>
<dbReference type="InterPro" id="IPR012902">
    <property type="entry name" value="N_methyl_site"/>
</dbReference>
<evidence type="ECO:0000256" key="5">
    <source>
        <dbReference type="ARBA" id="ARBA00023136"/>
    </source>
</evidence>
<evidence type="ECO:0000256" key="4">
    <source>
        <dbReference type="ARBA" id="ARBA00022989"/>
    </source>
</evidence>
<dbReference type="InterPro" id="IPR045584">
    <property type="entry name" value="Pilin-like"/>
</dbReference>
<proteinExistence type="predicted"/>
<evidence type="ECO:0000313" key="7">
    <source>
        <dbReference type="EMBL" id="PIR97622.1"/>
    </source>
</evidence>
<evidence type="ECO:0000256" key="2">
    <source>
        <dbReference type="ARBA" id="ARBA00022481"/>
    </source>
</evidence>
<dbReference type="PRINTS" id="PR00813">
    <property type="entry name" value="BCTERIALGSPG"/>
</dbReference>
<evidence type="ECO:0008006" key="9">
    <source>
        <dbReference type="Google" id="ProtNLM"/>
    </source>
</evidence>
<keyword evidence="5 6" id="KW-0472">Membrane</keyword>
<keyword evidence="2" id="KW-0488">Methylation</keyword>
<accession>A0A2H0VEU3</accession>
<keyword evidence="3 6" id="KW-0812">Transmembrane</keyword>
<dbReference type="Gene3D" id="3.30.700.10">
    <property type="entry name" value="Glycoprotein, Type 4 Pilin"/>
    <property type="match status" value="1"/>
</dbReference>
<evidence type="ECO:0000256" key="6">
    <source>
        <dbReference type="SAM" id="Phobius"/>
    </source>
</evidence>
<name>A0A2H0VEU3_9BACT</name>
<dbReference type="SUPFAM" id="SSF54523">
    <property type="entry name" value="Pili subunits"/>
    <property type="match status" value="1"/>
</dbReference>
<dbReference type="PANTHER" id="PTHR30093:SF44">
    <property type="entry name" value="TYPE II SECRETION SYSTEM CORE PROTEIN G"/>
    <property type="match status" value="1"/>
</dbReference>
<organism evidence="7 8">
    <name type="scientific">Candidatus Doudnabacteria bacterium CG10_big_fil_rev_8_21_14_0_10_41_10</name>
    <dbReference type="NCBI Taxonomy" id="1974551"/>
    <lineage>
        <taxon>Bacteria</taxon>
        <taxon>Candidatus Doudnaibacteriota</taxon>
    </lineage>
</organism>
<comment type="subcellular location">
    <subcellularLocation>
        <location evidence="1">Membrane</location>
        <topology evidence="1">Single-pass membrane protein</topology>
    </subcellularLocation>
</comment>
<dbReference type="NCBIfam" id="TIGR02532">
    <property type="entry name" value="IV_pilin_GFxxxE"/>
    <property type="match status" value="1"/>
</dbReference>
<sequence length="160" mass="16451">MKTISKLRSKSKGFTLIELLVVIAIIGILASVVLVSLNSARAKSRDAKRVADVRQLQTALELYFNDCSSYPIAATAIALDGNEGLDDGCNNFEASPSGGIILSRTPIAPNPNDGTCTASPAGNNTYMYTGTASTYGISFCLGAATGGLTAGVHTATQGGM</sequence>
<dbReference type="Proteomes" id="UP000230557">
    <property type="component" value="Unassembled WGS sequence"/>
</dbReference>
<dbReference type="GO" id="GO:0015627">
    <property type="term" value="C:type II protein secretion system complex"/>
    <property type="evidence" value="ECO:0007669"/>
    <property type="project" value="InterPro"/>
</dbReference>
<dbReference type="PROSITE" id="PS00409">
    <property type="entry name" value="PROKAR_NTER_METHYL"/>
    <property type="match status" value="1"/>
</dbReference>
<feature type="transmembrane region" description="Helical" evidence="6">
    <location>
        <begin position="20"/>
        <end position="40"/>
    </location>
</feature>
<reference evidence="8" key="1">
    <citation type="submission" date="2017-09" db="EMBL/GenBank/DDBJ databases">
        <title>Depth-based differentiation of microbial function through sediment-hosted aquifers and enrichment of novel symbionts in the deep terrestrial subsurface.</title>
        <authorList>
            <person name="Probst A.J."/>
            <person name="Ladd B."/>
            <person name="Jarett J.K."/>
            <person name="Geller-Mcgrath D.E."/>
            <person name="Sieber C.M.K."/>
            <person name="Emerson J.B."/>
            <person name="Anantharaman K."/>
            <person name="Thomas B.C."/>
            <person name="Malmstrom R."/>
            <person name="Stieglmeier M."/>
            <person name="Klingl A."/>
            <person name="Woyke T."/>
            <person name="Ryan C.M."/>
            <person name="Banfield J.F."/>
        </authorList>
    </citation>
    <scope>NUCLEOTIDE SEQUENCE [LARGE SCALE GENOMIC DNA]</scope>
</reference>